<evidence type="ECO:0000256" key="1">
    <source>
        <dbReference type="ARBA" id="ARBA00022598"/>
    </source>
</evidence>
<sequence length="384" mass="42254">MRTASPAWAQWPDRSEDDAYTLGVEEEVMLLYPGSWSLAQAVEQVLQRLPDDLRKHVFSETHSSAVEITSGVHQNVGDAVAELGLLRGKLHGVLSEIGLTAASSGTHPFAFWHDMRVSGANRHQEVYGSMRALARREPTFALHVHVGLANPVSAVAAANQMRAHLPLLLALSANSPFWQGRDTGLASARTPLFQAFPRVGIPRAFESYAEYVETVDLLIRGGAFPDHTFLWWDVRLQPRFGTVEVRIMDAQATLGQTAALVALIQCLVRLEALEGYASSTMLRAQEVLDENRFLAARDGVDAEFIDPDRECRVPVRDLLDPLLEACMPHAEALGCVGELDLVRRLVEEPGAERQRRLAGEDDDQRRLVAALAGDFTPYPAHVSG</sequence>
<comment type="similarity">
    <text evidence="5">Belongs to the glutamate--cysteine ligase type 2 family. YbdK subfamily.</text>
</comment>
<evidence type="ECO:0000256" key="4">
    <source>
        <dbReference type="ARBA" id="ARBA00048819"/>
    </source>
</evidence>
<dbReference type="PANTHER" id="PTHR36510:SF1">
    <property type="entry name" value="GLUTAMATE--CYSTEINE LIGASE 2-RELATED"/>
    <property type="match status" value="1"/>
</dbReference>
<keyword evidence="1 5" id="KW-0436">Ligase</keyword>
<dbReference type="GO" id="GO:0005524">
    <property type="term" value="F:ATP binding"/>
    <property type="evidence" value="ECO:0007669"/>
    <property type="project" value="UniProtKB-KW"/>
</dbReference>
<dbReference type="NCBIfam" id="TIGR02050">
    <property type="entry name" value="gshA_cyan_rel"/>
    <property type="match status" value="1"/>
</dbReference>
<evidence type="ECO:0000313" key="6">
    <source>
        <dbReference type="EMBL" id="CAA9526442.1"/>
    </source>
</evidence>
<dbReference type="GO" id="GO:0042398">
    <property type="term" value="P:modified amino acid biosynthetic process"/>
    <property type="evidence" value="ECO:0007669"/>
    <property type="project" value="InterPro"/>
</dbReference>
<protein>
    <recommendedName>
        <fullName evidence="5">Putative glutamate--cysteine ligase 2</fullName>
        <ecNumber evidence="5">6.3.2.2</ecNumber>
    </recommendedName>
    <alternativeName>
        <fullName evidence="5">Gamma-glutamylcysteine synthetase 2</fullName>
        <shortName evidence="5">GCS 2</shortName>
        <shortName evidence="5">Gamma-GCS 2</shortName>
    </alternativeName>
</protein>
<dbReference type="InterPro" id="IPR014746">
    <property type="entry name" value="Gln_synth/guanido_kin_cat_dom"/>
</dbReference>
<proteinExistence type="inferred from homology"/>
<evidence type="ECO:0000256" key="3">
    <source>
        <dbReference type="ARBA" id="ARBA00022840"/>
    </source>
</evidence>
<evidence type="ECO:0000256" key="2">
    <source>
        <dbReference type="ARBA" id="ARBA00022741"/>
    </source>
</evidence>
<name>A0A6J4TKP6_9ACTN</name>
<dbReference type="Pfam" id="PF04107">
    <property type="entry name" value="GCS2"/>
    <property type="match status" value="1"/>
</dbReference>
<dbReference type="EMBL" id="CADCVT010000360">
    <property type="protein sequence ID" value="CAA9526442.1"/>
    <property type="molecule type" value="Genomic_DNA"/>
</dbReference>
<comment type="catalytic activity">
    <reaction evidence="4 5">
        <text>L-cysteine + L-glutamate + ATP = gamma-L-glutamyl-L-cysteine + ADP + phosphate + H(+)</text>
        <dbReference type="Rhea" id="RHEA:13285"/>
        <dbReference type="ChEBI" id="CHEBI:15378"/>
        <dbReference type="ChEBI" id="CHEBI:29985"/>
        <dbReference type="ChEBI" id="CHEBI:30616"/>
        <dbReference type="ChEBI" id="CHEBI:35235"/>
        <dbReference type="ChEBI" id="CHEBI:43474"/>
        <dbReference type="ChEBI" id="CHEBI:58173"/>
        <dbReference type="ChEBI" id="CHEBI:456216"/>
        <dbReference type="EC" id="6.3.2.2"/>
    </reaction>
</comment>
<dbReference type="Gene3D" id="3.30.590.20">
    <property type="match status" value="1"/>
</dbReference>
<dbReference type="InterPro" id="IPR006336">
    <property type="entry name" value="GCS2"/>
</dbReference>
<dbReference type="InterPro" id="IPR050141">
    <property type="entry name" value="GCL_type2/YbdK_subfam"/>
</dbReference>
<dbReference type="SUPFAM" id="SSF55931">
    <property type="entry name" value="Glutamine synthetase/guanido kinase"/>
    <property type="match status" value="1"/>
</dbReference>
<keyword evidence="3 5" id="KW-0067">ATP-binding</keyword>
<organism evidence="6">
    <name type="scientific">uncultured Solirubrobacteraceae bacterium</name>
    <dbReference type="NCBI Taxonomy" id="1162706"/>
    <lineage>
        <taxon>Bacteria</taxon>
        <taxon>Bacillati</taxon>
        <taxon>Actinomycetota</taxon>
        <taxon>Thermoleophilia</taxon>
        <taxon>Solirubrobacterales</taxon>
        <taxon>Solirubrobacteraceae</taxon>
        <taxon>environmental samples</taxon>
    </lineage>
</organism>
<dbReference type="InterPro" id="IPR011793">
    <property type="entry name" value="YbdK"/>
</dbReference>
<evidence type="ECO:0000256" key="5">
    <source>
        <dbReference type="HAMAP-Rule" id="MF_01609"/>
    </source>
</evidence>
<dbReference type="EC" id="6.3.2.2" evidence="5"/>
<reference evidence="6" key="1">
    <citation type="submission" date="2020-02" db="EMBL/GenBank/DDBJ databases">
        <authorList>
            <person name="Meier V. D."/>
        </authorList>
    </citation>
    <scope>NUCLEOTIDE SEQUENCE</scope>
    <source>
        <strain evidence="6">AVDCRST_MAG85</strain>
    </source>
</reference>
<gene>
    <name evidence="6" type="ORF">AVDCRST_MAG85-3275</name>
</gene>
<keyword evidence="2 5" id="KW-0547">Nucleotide-binding</keyword>
<accession>A0A6J4TKP6</accession>
<dbReference type="GO" id="GO:0004357">
    <property type="term" value="F:glutamate-cysteine ligase activity"/>
    <property type="evidence" value="ECO:0007669"/>
    <property type="project" value="UniProtKB-EC"/>
</dbReference>
<dbReference type="HAMAP" id="MF_01609">
    <property type="entry name" value="Glu_cys_ligase_2"/>
    <property type="match status" value="1"/>
</dbReference>
<dbReference type="PANTHER" id="PTHR36510">
    <property type="entry name" value="GLUTAMATE--CYSTEINE LIGASE 2-RELATED"/>
    <property type="match status" value="1"/>
</dbReference>
<dbReference type="AlphaFoldDB" id="A0A6J4TKP6"/>
<comment type="function">
    <text evidence="5">ATP-dependent carboxylate-amine ligase which exhibits weak glutamate--cysteine ligase activity.</text>
</comment>